<evidence type="ECO:0000256" key="4">
    <source>
        <dbReference type="HAMAP-Rule" id="MF_00171"/>
    </source>
</evidence>
<keyword evidence="2 4" id="KW-0819">tRNA processing</keyword>
<gene>
    <name evidence="4 9" type="primary">truA</name>
    <name evidence="9" type="ORF">BUCICURV3402_135</name>
</gene>
<dbReference type="GO" id="GO:0031119">
    <property type="term" value="P:tRNA pseudouridine synthesis"/>
    <property type="evidence" value="ECO:0007669"/>
    <property type="project" value="UniProtKB-UniRule"/>
</dbReference>
<dbReference type="PANTHER" id="PTHR11142">
    <property type="entry name" value="PSEUDOURIDYLATE SYNTHASE"/>
    <property type="match status" value="1"/>
</dbReference>
<evidence type="ECO:0000256" key="2">
    <source>
        <dbReference type="ARBA" id="ARBA00022694"/>
    </source>
</evidence>
<comment type="caution">
    <text evidence="4">Lacks conserved residue(s) required for the propagation of feature annotation.</text>
</comment>
<dbReference type="OrthoDB" id="9811823at2"/>
<name>A0A451D6G0_9GAMM</name>
<dbReference type="InterPro" id="IPR020095">
    <property type="entry name" value="PsdUridine_synth_TruA_C"/>
</dbReference>
<feature type="active site" description="Nucleophile" evidence="4 5">
    <location>
        <position position="51"/>
    </location>
</feature>
<comment type="function">
    <text evidence="4">Formation of pseudouridine at positions 38, 39 and 40 in the anticodon stem and loop of transfer RNAs.</text>
</comment>
<dbReference type="RefSeq" id="WP_154029192.1">
    <property type="nucleotide sequence ID" value="NZ_LR217710.1"/>
</dbReference>
<dbReference type="GO" id="GO:0003723">
    <property type="term" value="F:RNA binding"/>
    <property type="evidence" value="ECO:0007669"/>
    <property type="project" value="InterPro"/>
</dbReference>
<reference evidence="9 10" key="1">
    <citation type="submission" date="2019-02" db="EMBL/GenBank/DDBJ databases">
        <authorList>
            <person name="Manzano-Marin A."/>
            <person name="Manzano-Marin A."/>
        </authorList>
    </citation>
    <scope>NUCLEOTIDE SEQUENCE [LARGE SCALE GENOMIC DNA]</scope>
    <source>
        <strain evidence="9 10">BuCicurvipes</strain>
    </source>
</reference>
<accession>A0A451D6G0</accession>
<evidence type="ECO:0000313" key="9">
    <source>
        <dbReference type="EMBL" id="VFP81429.1"/>
    </source>
</evidence>
<dbReference type="PANTHER" id="PTHR11142:SF0">
    <property type="entry name" value="TRNA PSEUDOURIDINE SYNTHASE-LIKE 1"/>
    <property type="match status" value="1"/>
</dbReference>
<evidence type="ECO:0000256" key="3">
    <source>
        <dbReference type="ARBA" id="ARBA00023235"/>
    </source>
</evidence>
<evidence type="ECO:0000256" key="7">
    <source>
        <dbReference type="RuleBase" id="RU003792"/>
    </source>
</evidence>
<dbReference type="InterPro" id="IPR020103">
    <property type="entry name" value="PsdUridine_synth_cat_dom_sf"/>
</dbReference>
<feature type="domain" description="Pseudouridine synthase I TruA alpha/beta" evidence="8">
    <location>
        <begin position="146"/>
        <end position="244"/>
    </location>
</feature>
<dbReference type="InterPro" id="IPR020097">
    <property type="entry name" value="PsdUridine_synth_TruA_a/b_dom"/>
</dbReference>
<evidence type="ECO:0000313" key="10">
    <source>
        <dbReference type="Proteomes" id="UP000294344"/>
    </source>
</evidence>
<dbReference type="PIRSF" id="PIRSF001430">
    <property type="entry name" value="tRNA_psdUrid_synth"/>
    <property type="match status" value="1"/>
</dbReference>
<dbReference type="AlphaFoldDB" id="A0A451D6G0"/>
<dbReference type="GO" id="GO:0160147">
    <property type="term" value="F:tRNA pseudouridine(38-40) synthase activity"/>
    <property type="evidence" value="ECO:0007669"/>
    <property type="project" value="UniProtKB-EC"/>
</dbReference>
<dbReference type="Gene3D" id="3.30.70.660">
    <property type="entry name" value="Pseudouridine synthase I, catalytic domain, C-terminal subdomain"/>
    <property type="match status" value="1"/>
</dbReference>
<evidence type="ECO:0000256" key="6">
    <source>
        <dbReference type="PIRSR" id="PIRSR001430-2"/>
    </source>
</evidence>
<dbReference type="CDD" id="cd02570">
    <property type="entry name" value="PseudoU_synth_EcTruA"/>
    <property type="match status" value="1"/>
</dbReference>
<dbReference type="EC" id="5.4.99.12" evidence="4"/>
<evidence type="ECO:0000256" key="1">
    <source>
        <dbReference type="ARBA" id="ARBA00009375"/>
    </source>
</evidence>
<evidence type="ECO:0000256" key="5">
    <source>
        <dbReference type="PIRSR" id="PIRSR001430-1"/>
    </source>
</evidence>
<comment type="catalytic activity">
    <reaction evidence="4 7">
        <text>uridine(38/39/40) in tRNA = pseudouridine(38/39/40) in tRNA</text>
        <dbReference type="Rhea" id="RHEA:22376"/>
        <dbReference type="Rhea" id="RHEA-COMP:10085"/>
        <dbReference type="Rhea" id="RHEA-COMP:10087"/>
        <dbReference type="ChEBI" id="CHEBI:65314"/>
        <dbReference type="ChEBI" id="CHEBI:65315"/>
        <dbReference type="EC" id="5.4.99.12"/>
    </reaction>
</comment>
<dbReference type="Proteomes" id="UP000294344">
    <property type="component" value="Chromosome"/>
</dbReference>
<proteinExistence type="inferred from homology"/>
<dbReference type="FunFam" id="3.30.70.580:FF:000001">
    <property type="entry name" value="tRNA pseudouridine synthase A"/>
    <property type="match status" value="1"/>
</dbReference>
<sequence>MKFVFGIEYDGSMYYGWQKQRSVLTLQGCVETAFSKIADHQVDIVCAGRTDRGVHAIKQIAHFSTNTIRSNNVWLKGVNSLLPYDIKVLWIKEVSSNFNARFSAISRSYRYIILNKNRQSSFMTKYYFYVKDVLDIQKMQYSSSFLLGQHDFTSFKSSGCQSLSPNRKIISLLVYNINDFVIIDITANSFLYHMVRNIVGCLISIGLSKHSVNWTKIILHNKDINKIYSTVPPHGLYFLSASYPNYYSIY</sequence>
<dbReference type="NCBIfam" id="TIGR00071">
    <property type="entry name" value="hisT_truA"/>
    <property type="match status" value="1"/>
</dbReference>
<comment type="similarity">
    <text evidence="1 4 7">Belongs to the tRNA pseudouridine synthase TruA family.</text>
</comment>
<dbReference type="SUPFAM" id="SSF55120">
    <property type="entry name" value="Pseudouridine synthase"/>
    <property type="match status" value="1"/>
</dbReference>
<dbReference type="InterPro" id="IPR001406">
    <property type="entry name" value="PsdUridine_synth_TruA"/>
</dbReference>
<dbReference type="Gene3D" id="3.30.70.580">
    <property type="entry name" value="Pseudouridine synthase I, catalytic domain, N-terminal subdomain"/>
    <property type="match status" value="1"/>
</dbReference>
<evidence type="ECO:0000259" key="8">
    <source>
        <dbReference type="Pfam" id="PF01416"/>
    </source>
</evidence>
<dbReference type="InterPro" id="IPR020094">
    <property type="entry name" value="TruA/RsuA/RluB/E/F_N"/>
</dbReference>
<dbReference type="HAMAP" id="MF_00171">
    <property type="entry name" value="TruA"/>
    <property type="match status" value="1"/>
</dbReference>
<dbReference type="EMBL" id="LR217710">
    <property type="protein sequence ID" value="VFP81429.1"/>
    <property type="molecule type" value="Genomic_DNA"/>
</dbReference>
<organism evidence="9 10">
    <name type="scientific">Buchnera aphidicola</name>
    <name type="common">Cinara curvipes</name>
    <dbReference type="NCBI Taxonomy" id="2518975"/>
    <lineage>
        <taxon>Bacteria</taxon>
        <taxon>Pseudomonadati</taxon>
        <taxon>Pseudomonadota</taxon>
        <taxon>Gammaproteobacteria</taxon>
        <taxon>Enterobacterales</taxon>
        <taxon>Erwiniaceae</taxon>
        <taxon>Buchnera</taxon>
    </lineage>
</organism>
<comment type="subunit">
    <text evidence="4">Homodimer.</text>
</comment>
<feature type="domain" description="Pseudouridine synthase I TruA alpha/beta" evidence="8">
    <location>
        <begin position="8"/>
        <end position="102"/>
    </location>
</feature>
<keyword evidence="3 4" id="KW-0413">Isomerase</keyword>
<dbReference type="Pfam" id="PF01416">
    <property type="entry name" value="PseudoU_synth_1"/>
    <property type="match status" value="2"/>
</dbReference>
<protein>
    <recommendedName>
        <fullName evidence="4">tRNA pseudouridine synthase A</fullName>
        <ecNumber evidence="4">5.4.99.12</ecNumber>
    </recommendedName>
    <alternativeName>
        <fullName evidence="4">tRNA pseudouridine(38-40) synthase</fullName>
    </alternativeName>
    <alternativeName>
        <fullName evidence="4">tRNA pseudouridylate synthase I</fullName>
    </alternativeName>
    <alternativeName>
        <fullName evidence="4">tRNA-uridine isomerase I</fullName>
    </alternativeName>
</protein>
<feature type="binding site" evidence="4 6">
    <location>
        <position position="109"/>
    </location>
    <ligand>
        <name>substrate</name>
    </ligand>
</feature>